<dbReference type="Pfam" id="PF13855">
    <property type="entry name" value="LRR_8"/>
    <property type="match status" value="1"/>
</dbReference>
<evidence type="ECO:0000256" key="2">
    <source>
        <dbReference type="ARBA" id="ARBA00022614"/>
    </source>
</evidence>
<keyword evidence="2" id="KW-0433">Leucine-rich repeat</keyword>
<reference evidence="10" key="1">
    <citation type="journal article" date="2024" name="IScience">
        <title>Strigolactones Initiate the Formation of Haustorium-like Structures in Castilleja.</title>
        <authorList>
            <person name="Buerger M."/>
            <person name="Peterson D."/>
            <person name="Chory J."/>
        </authorList>
    </citation>
    <scope>NUCLEOTIDE SEQUENCE [LARGE SCALE GENOMIC DNA]</scope>
</reference>
<keyword evidence="8" id="KW-0325">Glycoprotein</keyword>
<keyword evidence="10" id="KW-1185">Reference proteome</keyword>
<dbReference type="Proteomes" id="UP001632038">
    <property type="component" value="Unassembled WGS sequence"/>
</dbReference>
<dbReference type="GO" id="GO:0016020">
    <property type="term" value="C:membrane"/>
    <property type="evidence" value="ECO:0007669"/>
    <property type="project" value="UniProtKB-SubCell"/>
</dbReference>
<evidence type="ECO:0000256" key="3">
    <source>
        <dbReference type="ARBA" id="ARBA00022692"/>
    </source>
</evidence>
<evidence type="ECO:0000256" key="5">
    <source>
        <dbReference type="ARBA" id="ARBA00022737"/>
    </source>
</evidence>
<dbReference type="InterPro" id="IPR046956">
    <property type="entry name" value="RLP23-like"/>
</dbReference>
<keyword evidence="4" id="KW-0732">Signal</keyword>
<evidence type="ECO:0000313" key="10">
    <source>
        <dbReference type="Proteomes" id="UP001632038"/>
    </source>
</evidence>
<keyword evidence="6" id="KW-1133">Transmembrane helix</keyword>
<organism evidence="9 10">
    <name type="scientific">Castilleja foliolosa</name>
    <dbReference type="NCBI Taxonomy" id="1961234"/>
    <lineage>
        <taxon>Eukaryota</taxon>
        <taxon>Viridiplantae</taxon>
        <taxon>Streptophyta</taxon>
        <taxon>Embryophyta</taxon>
        <taxon>Tracheophyta</taxon>
        <taxon>Spermatophyta</taxon>
        <taxon>Magnoliopsida</taxon>
        <taxon>eudicotyledons</taxon>
        <taxon>Gunneridae</taxon>
        <taxon>Pentapetalae</taxon>
        <taxon>asterids</taxon>
        <taxon>lamiids</taxon>
        <taxon>Lamiales</taxon>
        <taxon>Orobanchaceae</taxon>
        <taxon>Pedicularideae</taxon>
        <taxon>Castillejinae</taxon>
        <taxon>Castilleja</taxon>
    </lineage>
</organism>
<dbReference type="SUPFAM" id="SSF52058">
    <property type="entry name" value="L domain-like"/>
    <property type="match status" value="1"/>
</dbReference>
<evidence type="ECO:0000256" key="6">
    <source>
        <dbReference type="ARBA" id="ARBA00022989"/>
    </source>
</evidence>
<dbReference type="AlphaFoldDB" id="A0ABD3EGP3"/>
<keyword evidence="3" id="KW-0812">Transmembrane</keyword>
<dbReference type="InterPro" id="IPR032675">
    <property type="entry name" value="LRR_dom_sf"/>
</dbReference>
<evidence type="ECO:0000256" key="7">
    <source>
        <dbReference type="ARBA" id="ARBA00023136"/>
    </source>
</evidence>
<dbReference type="InterPro" id="IPR001611">
    <property type="entry name" value="Leu-rich_rpt"/>
</dbReference>
<evidence type="ECO:0000313" key="9">
    <source>
        <dbReference type="EMBL" id="KAL3652897.1"/>
    </source>
</evidence>
<keyword evidence="5" id="KW-0677">Repeat</keyword>
<accession>A0ABD3EGP3</accession>
<comment type="subcellular location">
    <subcellularLocation>
        <location evidence="1">Membrane</location>
        <topology evidence="1">Single-pass type I membrane protein</topology>
    </subcellularLocation>
</comment>
<evidence type="ECO:0000256" key="8">
    <source>
        <dbReference type="ARBA" id="ARBA00023180"/>
    </source>
</evidence>
<evidence type="ECO:0000256" key="4">
    <source>
        <dbReference type="ARBA" id="ARBA00022729"/>
    </source>
</evidence>
<comment type="caution">
    <text evidence="9">The sequence shown here is derived from an EMBL/GenBank/DDBJ whole genome shotgun (WGS) entry which is preliminary data.</text>
</comment>
<evidence type="ECO:0000256" key="1">
    <source>
        <dbReference type="ARBA" id="ARBA00004479"/>
    </source>
</evidence>
<dbReference type="Pfam" id="PF00560">
    <property type="entry name" value="LRR_1"/>
    <property type="match status" value="2"/>
</dbReference>
<dbReference type="EMBL" id="JAVIJP010000005">
    <property type="protein sequence ID" value="KAL3652897.1"/>
    <property type="molecule type" value="Genomic_DNA"/>
</dbReference>
<protein>
    <submittedName>
        <fullName evidence="9">Uncharacterized protein</fullName>
    </submittedName>
</protein>
<proteinExistence type="predicted"/>
<dbReference type="PANTHER" id="PTHR48063">
    <property type="entry name" value="LRR RECEPTOR-LIKE KINASE"/>
    <property type="match status" value="1"/>
</dbReference>
<dbReference type="FunFam" id="3.80.10.10:FF:000383">
    <property type="entry name" value="Leucine-rich repeat receptor protein kinase EMS1"/>
    <property type="match status" value="1"/>
</dbReference>
<keyword evidence="7" id="KW-0472">Membrane</keyword>
<gene>
    <name evidence="9" type="ORF">CASFOL_002578</name>
</gene>
<name>A0ABD3EGP3_9LAMI</name>
<sequence>MADYAEDISYKKVVMYYVVGRMVSANDLIVDDLTWAINLSSLQYLDMSSVDLKATKHLLKVLGKLPSLAELHLHDCGLNNTNLGATTNYCANSTLSISNLQHLDLSYNALGENFSFCFLHNMTSLSFLDISSNFLAGTIPSFLGNLRALRVLGLKSNYLSGPIPSTFGNLRALRVLGLKSNNLFGSIPSTLGNLRALRVLGLGSNNLFLGTTIES</sequence>
<dbReference type="Gene3D" id="3.80.10.10">
    <property type="entry name" value="Ribonuclease Inhibitor"/>
    <property type="match status" value="1"/>
</dbReference>